<dbReference type="InterPro" id="IPR028157">
    <property type="entry name" value="PELOTA_dom"/>
</dbReference>
<evidence type="ECO:0000259" key="2">
    <source>
        <dbReference type="Pfam" id="PF15608"/>
    </source>
</evidence>
<dbReference type="EMBL" id="CP048654">
    <property type="protein sequence ID" value="QOW44154.1"/>
    <property type="molecule type" value="Genomic_DNA"/>
</dbReference>
<gene>
    <name evidence="3" type="ORF">FSC09_09785</name>
    <name evidence="4" type="ORF">G0027_02830</name>
</gene>
<reference evidence="4 6" key="2">
    <citation type="submission" date="2020-02" db="EMBL/GenBank/DDBJ databases">
        <title>Tigecycline-resistant Acinetobacter species from pigs and migratory birds.</title>
        <authorList>
            <person name="Chen C."/>
            <person name="Sun J."/>
            <person name="Liao X.-P."/>
            <person name="Liu Y.-H."/>
        </authorList>
    </citation>
    <scope>NUCLEOTIDE SEQUENCE [LARGE SCALE GENOMIC DNA]</scope>
    <source>
        <strain evidence="4 6">C15_T</strain>
    </source>
</reference>
<keyword evidence="3" id="KW-0378">Hydrolase</keyword>
<dbReference type="GO" id="GO:0008233">
    <property type="term" value="F:peptidase activity"/>
    <property type="evidence" value="ECO:0007669"/>
    <property type="project" value="UniProtKB-KW"/>
</dbReference>
<feature type="domain" description="Cysteine protease StiP N-terminal" evidence="1">
    <location>
        <begin position="15"/>
        <end position="271"/>
    </location>
</feature>
<reference evidence="3 5" key="1">
    <citation type="submission" date="2019-09" db="EMBL/GenBank/DDBJ databases">
        <title>Non-baumannii Acinetobacter spp. carrying blaNDM-1 isolated in China.</title>
        <authorList>
            <person name="Cui C."/>
            <person name="Chen C."/>
            <person name="Sun J."/>
            <person name="Liu Y."/>
        </authorList>
    </citation>
    <scope>NUCLEOTIDE SEQUENCE [LARGE SCALE GENOMIC DNA]</scope>
    <source>
        <strain evidence="3 5">B18</strain>
    </source>
</reference>
<feature type="domain" description="PELOTA RNA-binding" evidence="2">
    <location>
        <begin position="300"/>
        <end position="378"/>
    </location>
</feature>
<accession>A0A6C0YQF5</accession>
<evidence type="ECO:0000313" key="6">
    <source>
        <dbReference type="Proteomes" id="UP000593812"/>
    </source>
</evidence>
<dbReference type="EMBL" id="CP044455">
    <property type="protein sequence ID" value="QIC71648.1"/>
    <property type="molecule type" value="Genomic_DNA"/>
</dbReference>
<dbReference type="Pfam" id="PF15608">
    <property type="entry name" value="PELOTA_1"/>
    <property type="match status" value="1"/>
</dbReference>
<organism evidence="3 5">
    <name type="scientific">Acinetobacter indicus</name>
    <dbReference type="NCBI Taxonomy" id="756892"/>
    <lineage>
        <taxon>Bacteria</taxon>
        <taxon>Pseudomonadati</taxon>
        <taxon>Pseudomonadota</taxon>
        <taxon>Gammaproteobacteria</taxon>
        <taxon>Moraxellales</taxon>
        <taxon>Moraxellaceae</taxon>
        <taxon>Acinetobacter</taxon>
    </lineage>
</organism>
<evidence type="ECO:0000313" key="4">
    <source>
        <dbReference type="EMBL" id="QOW44154.1"/>
    </source>
</evidence>
<dbReference type="InterPro" id="IPR048336">
    <property type="entry name" value="StiP-like"/>
</dbReference>
<dbReference type="GO" id="GO:0006508">
    <property type="term" value="P:proteolysis"/>
    <property type="evidence" value="ECO:0007669"/>
    <property type="project" value="UniProtKB-KW"/>
</dbReference>
<dbReference type="AlphaFoldDB" id="A0A6C0YQF5"/>
<name>A0A6C0YQF5_9GAMM</name>
<dbReference type="PIRSF" id="PIRSF020979">
    <property type="entry name" value="UCP020979"/>
    <property type="match status" value="1"/>
</dbReference>
<evidence type="ECO:0000259" key="1">
    <source>
        <dbReference type="Pfam" id="PF11202"/>
    </source>
</evidence>
<dbReference type="Proteomes" id="UP000593812">
    <property type="component" value="Chromosome"/>
</dbReference>
<evidence type="ECO:0000313" key="3">
    <source>
        <dbReference type="EMBL" id="QIC71648.1"/>
    </source>
</evidence>
<dbReference type="Pfam" id="PF11202">
    <property type="entry name" value="StiP"/>
    <property type="match status" value="1"/>
</dbReference>
<protein>
    <submittedName>
        <fullName evidence="3">Cysteine protease StiP family protein</fullName>
    </submittedName>
</protein>
<dbReference type="InterPro" id="IPR011215">
    <property type="entry name" value="StiP_N"/>
</dbReference>
<keyword evidence="3" id="KW-0645">Protease</keyword>
<sequence>MFNMNSQLKTIGFHGSYRPEDIVFLLNVDKIEPIDVHEKERLIQSGKAHYSQMISAEKKPSDEHFKHYHQALKIGAARMANDIQMIGNSLMQRFKNQPIILVSLVRAGVPVGVLLKHHISQFQPCFHYGISIIRDRGIDHSALTAIIKEHGAESIVFVDGWTGKGAICKELTATLSNYPELFDKGWDIPRLVTLADLGGCSWLSASCEDWLIPSGILGSVISGLTSRSILLEDVPEDQAKSEYLNTKLWHKCIIYDDLVEHDISVEFVEHILGIMKENPTNEVADWSEAIRKNQYKVCQDTIKWVSDTYGIENINHIKPSIAEATRAVLRRVPERILVRNTTDQNVQLILHFAEQHNVPVDVLGDKIGPYQAITLIKSVKGK</sequence>
<dbReference type="Proteomes" id="UP000503440">
    <property type="component" value="Chromosome"/>
</dbReference>
<evidence type="ECO:0000313" key="5">
    <source>
        <dbReference type="Proteomes" id="UP000503440"/>
    </source>
</evidence>
<proteinExistence type="predicted"/>